<keyword evidence="2" id="KW-1185">Reference proteome</keyword>
<name>A0A0N4WSW9_HAEPC</name>
<reference evidence="3" key="1">
    <citation type="submission" date="2017-02" db="UniProtKB">
        <authorList>
            <consortium name="WormBaseParasite"/>
        </authorList>
    </citation>
    <scope>IDENTIFICATION</scope>
</reference>
<dbReference type="EMBL" id="UZAF01018643">
    <property type="protein sequence ID" value="VDO53551.1"/>
    <property type="molecule type" value="Genomic_DNA"/>
</dbReference>
<evidence type="ECO:0000313" key="1">
    <source>
        <dbReference type="EMBL" id="VDO53551.1"/>
    </source>
</evidence>
<gene>
    <name evidence="1" type="ORF">HPLM_LOCUS14647</name>
</gene>
<dbReference type="WBParaSite" id="HPLM_0001465501-mRNA-1">
    <property type="protein sequence ID" value="HPLM_0001465501-mRNA-1"/>
    <property type="gene ID" value="HPLM_0001465501"/>
</dbReference>
<protein>
    <submittedName>
        <fullName evidence="1 3">Uncharacterized protein</fullName>
    </submittedName>
</protein>
<evidence type="ECO:0000313" key="2">
    <source>
        <dbReference type="Proteomes" id="UP000268014"/>
    </source>
</evidence>
<proteinExistence type="predicted"/>
<evidence type="ECO:0000313" key="3">
    <source>
        <dbReference type="WBParaSite" id="HPLM_0001465501-mRNA-1"/>
    </source>
</evidence>
<dbReference type="Proteomes" id="UP000268014">
    <property type="component" value="Unassembled WGS sequence"/>
</dbReference>
<organism evidence="3">
    <name type="scientific">Haemonchus placei</name>
    <name type="common">Barber's pole worm</name>
    <dbReference type="NCBI Taxonomy" id="6290"/>
    <lineage>
        <taxon>Eukaryota</taxon>
        <taxon>Metazoa</taxon>
        <taxon>Ecdysozoa</taxon>
        <taxon>Nematoda</taxon>
        <taxon>Chromadorea</taxon>
        <taxon>Rhabditida</taxon>
        <taxon>Rhabditina</taxon>
        <taxon>Rhabditomorpha</taxon>
        <taxon>Strongyloidea</taxon>
        <taxon>Trichostrongylidae</taxon>
        <taxon>Haemonchus</taxon>
    </lineage>
</organism>
<accession>A0A0N4WSW9</accession>
<reference evidence="1 2" key="2">
    <citation type="submission" date="2018-11" db="EMBL/GenBank/DDBJ databases">
        <authorList>
            <consortium name="Pathogen Informatics"/>
        </authorList>
    </citation>
    <scope>NUCLEOTIDE SEQUENCE [LARGE SCALE GENOMIC DNA]</scope>
    <source>
        <strain evidence="1 2">MHpl1</strain>
    </source>
</reference>
<dbReference type="AlphaFoldDB" id="A0A0N4WSW9"/>
<sequence>MDTKRSHYRKEGSPQQLLCLSKSKGKILWVTRLPCAS</sequence>